<dbReference type="Proteomes" id="UP000277580">
    <property type="component" value="Unassembled WGS sequence"/>
</dbReference>
<name>A0A3N4K744_9PEZI</name>
<evidence type="ECO:0000313" key="4">
    <source>
        <dbReference type="Proteomes" id="UP000277580"/>
    </source>
</evidence>
<feature type="chain" id="PRO_5018224804" evidence="2">
    <location>
        <begin position="18"/>
        <end position="234"/>
    </location>
</feature>
<evidence type="ECO:0000313" key="3">
    <source>
        <dbReference type="EMBL" id="RPB06380.1"/>
    </source>
</evidence>
<keyword evidence="2" id="KW-0732">Signal</keyword>
<dbReference type="PANTHER" id="PTHR35043:SF7">
    <property type="entry name" value="TRANSCRIPTION FACTOR DOMAIN-CONTAINING PROTEIN"/>
    <property type="match status" value="1"/>
</dbReference>
<accession>A0A3N4K744</accession>
<sequence length="234" mass="26224">MLPILILILQLGACVLGAPISARSTSEKQEHVGWQREPDTRGTLSILRTCGITLALCVWTAIHPDIIVDGTIYKRLLKKLQMSFYALVTPEEVLKSALKHWGDARRLHRALINKSSISMKVAYFVVTDGFVRPDGCKKSISCSEFFHAFVERPSEVSRMVKEADIVDKGKANLLAKLIVCAQGSWFVLHLLGRQLARLPIALLEVHVAIHILIAAVIYLLWWNKQLDVNEPIIL</sequence>
<feature type="transmembrane region" description="Helical" evidence="1">
    <location>
        <begin position="198"/>
        <end position="221"/>
    </location>
</feature>
<dbReference type="AlphaFoldDB" id="A0A3N4K744"/>
<keyword evidence="4" id="KW-1185">Reference proteome</keyword>
<gene>
    <name evidence="3" type="ORF">P167DRAFT_497744</name>
</gene>
<protein>
    <submittedName>
        <fullName evidence="3">Uncharacterized protein</fullName>
    </submittedName>
</protein>
<evidence type="ECO:0000256" key="1">
    <source>
        <dbReference type="SAM" id="Phobius"/>
    </source>
</evidence>
<dbReference type="InParanoid" id="A0A3N4K744"/>
<feature type="signal peptide" evidence="2">
    <location>
        <begin position="1"/>
        <end position="17"/>
    </location>
</feature>
<dbReference type="OrthoDB" id="9451547at2759"/>
<evidence type="ECO:0000256" key="2">
    <source>
        <dbReference type="SAM" id="SignalP"/>
    </source>
</evidence>
<dbReference type="EMBL" id="ML119391">
    <property type="protein sequence ID" value="RPB06380.1"/>
    <property type="molecule type" value="Genomic_DNA"/>
</dbReference>
<proteinExistence type="predicted"/>
<keyword evidence="1" id="KW-0812">Transmembrane</keyword>
<dbReference type="PANTHER" id="PTHR35043">
    <property type="entry name" value="TRANSCRIPTION FACTOR DOMAIN-CONTAINING PROTEIN"/>
    <property type="match status" value="1"/>
</dbReference>
<keyword evidence="1" id="KW-1133">Transmembrane helix</keyword>
<organism evidence="3 4">
    <name type="scientific">Morchella conica CCBAS932</name>
    <dbReference type="NCBI Taxonomy" id="1392247"/>
    <lineage>
        <taxon>Eukaryota</taxon>
        <taxon>Fungi</taxon>
        <taxon>Dikarya</taxon>
        <taxon>Ascomycota</taxon>
        <taxon>Pezizomycotina</taxon>
        <taxon>Pezizomycetes</taxon>
        <taxon>Pezizales</taxon>
        <taxon>Morchellaceae</taxon>
        <taxon>Morchella</taxon>
    </lineage>
</organism>
<keyword evidence="1" id="KW-0472">Membrane</keyword>
<reference evidence="3 4" key="1">
    <citation type="journal article" date="2018" name="Nat. Ecol. Evol.">
        <title>Pezizomycetes genomes reveal the molecular basis of ectomycorrhizal truffle lifestyle.</title>
        <authorList>
            <person name="Murat C."/>
            <person name="Payen T."/>
            <person name="Noel B."/>
            <person name="Kuo A."/>
            <person name="Morin E."/>
            <person name="Chen J."/>
            <person name="Kohler A."/>
            <person name="Krizsan K."/>
            <person name="Balestrini R."/>
            <person name="Da Silva C."/>
            <person name="Montanini B."/>
            <person name="Hainaut M."/>
            <person name="Levati E."/>
            <person name="Barry K.W."/>
            <person name="Belfiori B."/>
            <person name="Cichocki N."/>
            <person name="Clum A."/>
            <person name="Dockter R.B."/>
            <person name="Fauchery L."/>
            <person name="Guy J."/>
            <person name="Iotti M."/>
            <person name="Le Tacon F."/>
            <person name="Lindquist E.A."/>
            <person name="Lipzen A."/>
            <person name="Malagnac F."/>
            <person name="Mello A."/>
            <person name="Molinier V."/>
            <person name="Miyauchi S."/>
            <person name="Poulain J."/>
            <person name="Riccioni C."/>
            <person name="Rubini A."/>
            <person name="Sitrit Y."/>
            <person name="Splivallo R."/>
            <person name="Traeger S."/>
            <person name="Wang M."/>
            <person name="Zifcakova L."/>
            <person name="Wipf D."/>
            <person name="Zambonelli A."/>
            <person name="Paolocci F."/>
            <person name="Nowrousian M."/>
            <person name="Ottonello S."/>
            <person name="Baldrian P."/>
            <person name="Spatafora J.W."/>
            <person name="Henrissat B."/>
            <person name="Nagy L.G."/>
            <person name="Aury J.M."/>
            <person name="Wincker P."/>
            <person name="Grigoriev I.V."/>
            <person name="Bonfante P."/>
            <person name="Martin F.M."/>
        </authorList>
    </citation>
    <scope>NUCLEOTIDE SEQUENCE [LARGE SCALE GENOMIC DNA]</scope>
    <source>
        <strain evidence="3 4">CCBAS932</strain>
    </source>
</reference>
<feature type="non-terminal residue" evidence="3">
    <location>
        <position position="234"/>
    </location>
</feature>